<sequence length="968" mass="111282">MEHPRPLSLVLPHPDKLSGASLGFLDGNFDDLRDLLLRASNLTSHLKHDTSHLHDRLLHLRTDLTKHAVSWISTSLSAKNSLDDLRLNLESLSLVTSLPRSKDAVRKQREHELQQLVEELCRIQNRRIYLMTALKLESLVGDLEDSVFHPMRGRSMLHVPVFNHAIKTMNEIEQVFGDVTRHHSQWRRLVDTVDGRVDKSLSILRPQIISEHRTLLSSLGWPPKLALSKDEGGDIPNPLVLMQGDQKESYSQSFLLLCGLQQLNTLKEKRKKKLCKESNGAGLWAIDELVIPVASRMEYHFAKWDQEPEFIFALVYKVTSDFADGVDDLLQPLIDRAMLVSCSAKEAWVSAMVQMLSCFLEKKVFPRLVEMVKEKKHLKSEGVSSWFHLVDQMVTFDKRMQTFVSSDTCLSYEGSFSQGMSVMGLFCKRPEWLKTWGKIELKDAYRKLKEDIKKEKAWEGTRLGNETNSQSAKYVLSTREDYKAPLVAETFLSRTWTLIDHGLTLPTILPRIQFPLIDRAMLVSCSAKEAWVSAMVQMLSCFLEKKVFPRLVEMVKEKKHLKSEGVSSWFHLVDQMVTFDKRMQTFVSSDTCLSYEGSFSQGMSVMGLFCKRPEWLKTWDKIELKDAYRKLKEDIKKEKAWEGTRLGNETNSQSAKYVLSTREDYKAPLVAETFLSRTWTLIDHGLTLPTILPRIQFVRATATKFLWFVFKTLLLEFKKTDLSDYSSFEDSLIQACGPINTARYLESKLREWSDDLVFVEMWAAETSANVGRETELSCNGCFFGEELKSLVELETNWLMEIITVCLHQFDNLCGDHFQNNVEPWEEEDVITGLTVSRGVAEALDCLRRELAVLQLNMNRKDFMDLWRNLAEGLDHYVSCKFFVGGEAVLMMRRFEVDAEALMMVFQPYCVRPAAFFPRVREILRLLSMNEEEKARLRGALSRNGSSCLGLFGISNLSPQLVEQFCRCY</sequence>
<proteinExistence type="predicted"/>
<evidence type="ECO:0000313" key="2">
    <source>
        <dbReference type="Proteomes" id="UP000712281"/>
    </source>
</evidence>
<name>A0A8S9H8S6_BRACR</name>
<reference evidence="1" key="1">
    <citation type="submission" date="2019-12" db="EMBL/GenBank/DDBJ databases">
        <title>Genome sequencing and annotation of Brassica cretica.</title>
        <authorList>
            <person name="Studholme D.J."/>
            <person name="Sarris P.F."/>
        </authorList>
    </citation>
    <scope>NUCLEOTIDE SEQUENCE</scope>
    <source>
        <strain evidence="1">PFS-001/15</strain>
        <tissue evidence="1">Leaf</tissue>
    </source>
</reference>
<dbReference type="GO" id="GO:0060628">
    <property type="term" value="P:regulation of ER to Golgi vesicle-mediated transport"/>
    <property type="evidence" value="ECO:0007669"/>
    <property type="project" value="TreeGrafter"/>
</dbReference>
<comment type="caution">
    <text evidence="1">The sequence shown here is derived from an EMBL/GenBank/DDBJ whole genome shotgun (WGS) entry which is preliminary data.</text>
</comment>
<gene>
    <name evidence="1" type="ORF">F2Q68_00013065</name>
</gene>
<dbReference type="GO" id="GO:0006890">
    <property type="term" value="P:retrograde vesicle-mediated transport, Golgi to endoplasmic reticulum"/>
    <property type="evidence" value="ECO:0007669"/>
    <property type="project" value="InterPro"/>
</dbReference>
<dbReference type="GO" id="GO:0006888">
    <property type="term" value="P:endoplasmic reticulum to Golgi vesicle-mediated transport"/>
    <property type="evidence" value="ECO:0007669"/>
    <property type="project" value="InterPro"/>
</dbReference>
<protein>
    <submittedName>
        <fullName evidence="1">Uncharacterized protein</fullName>
    </submittedName>
</protein>
<organism evidence="1 2">
    <name type="scientific">Brassica cretica</name>
    <name type="common">Mustard</name>
    <dbReference type="NCBI Taxonomy" id="69181"/>
    <lineage>
        <taxon>Eukaryota</taxon>
        <taxon>Viridiplantae</taxon>
        <taxon>Streptophyta</taxon>
        <taxon>Embryophyta</taxon>
        <taxon>Tracheophyta</taxon>
        <taxon>Spermatophyta</taxon>
        <taxon>Magnoliopsida</taxon>
        <taxon>eudicotyledons</taxon>
        <taxon>Gunneridae</taxon>
        <taxon>Pentapetalae</taxon>
        <taxon>rosids</taxon>
        <taxon>malvids</taxon>
        <taxon>Brassicales</taxon>
        <taxon>Brassicaceae</taxon>
        <taxon>Brassiceae</taxon>
        <taxon>Brassica</taxon>
    </lineage>
</organism>
<dbReference type="Proteomes" id="UP000712281">
    <property type="component" value="Unassembled WGS sequence"/>
</dbReference>
<dbReference type="Pfam" id="PF04437">
    <property type="entry name" value="RINT1_TIP1"/>
    <property type="match status" value="2"/>
</dbReference>
<dbReference type="InterPro" id="IPR007528">
    <property type="entry name" value="RINT1_Tip20"/>
</dbReference>
<accession>A0A8S9H8S6</accession>
<dbReference type="PROSITE" id="PS51386">
    <property type="entry name" value="RINT1_TIP20"/>
    <property type="match status" value="1"/>
</dbReference>
<dbReference type="PANTHER" id="PTHR13520">
    <property type="entry name" value="RAD50-INTERACTING PROTEIN 1 RINT-1"/>
    <property type="match status" value="1"/>
</dbReference>
<dbReference type="PANTHER" id="PTHR13520:SF0">
    <property type="entry name" value="RAD50-INTERACTING PROTEIN 1"/>
    <property type="match status" value="1"/>
</dbReference>
<dbReference type="AlphaFoldDB" id="A0A8S9H8S6"/>
<dbReference type="GO" id="GO:0070939">
    <property type="term" value="C:Dsl1/NZR complex"/>
    <property type="evidence" value="ECO:0007669"/>
    <property type="project" value="InterPro"/>
</dbReference>
<dbReference type="EMBL" id="QGKW02001940">
    <property type="protein sequence ID" value="KAF2554493.1"/>
    <property type="molecule type" value="Genomic_DNA"/>
</dbReference>
<evidence type="ECO:0000313" key="1">
    <source>
        <dbReference type="EMBL" id="KAF2554493.1"/>
    </source>
</evidence>